<protein>
    <recommendedName>
        <fullName evidence="1">Reverse transcriptase domain-containing protein</fullName>
    </recommendedName>
</protein>
<dbReference type="InterPro" id="IPR049030">
    <property type="entry name" value="AI2M-like_HNH"/>
</dbReference>
<gene>
    <name evidence="2" type="ORF">ELQ35_09275</name>
</gene>
<dbReference type="Pfam" id="PF00078">
    <property type="entry name" value="RVT_1"/>
    <property type="match status" value="2"/>
</dbReference>
<dbReference type="GO" id="GO:0006397">
    <property type="term" value="P:mRNA processing"/>
    <property type="evidence" value="ECO:0007669"/>
    <property type="project" value="InterPro"/>
</dbReference>
<dbReference type="SUPFAM" id="SSF56672">
    <property type="entry name" value="DNA/RNA polymerases"/>
    <property type="match status" value="1"/>
</dbReference>
<name>A0A3S0U5C7_9BACI</name>
<sequence>MRNPDLVLESLGQHSNNNSYMYEKLYRNLYNTDFYLKAYEKLYAKEGNMTEGTDGQTIDGFSVRRIERLIEKLKDESYQPNPARRVYIPKKDGKQRPLGIPSFDDKLVQEVIRSILEAIYERNFSIDSHGFRKRKSCHTALMQIKRNFTGIKWWIEGDIKGFFDNIDHEILLNLLRKRIKDEKFLRLISKFLKAGYLEDFRFVNTYSGTPQGGIISPILSNIYLNELDKYMENFMNQFNKGEKRKVNKAYKTLSEKVGDKRKLLEKVEPGERVVIEAKIADLKQELRNYVDSKPELKVIDTDAVVKRLRGKIYKLNRKLREPSKEERKKLIKEIKGTKKLQQSLPSYEQLDNGYRRMKYVRYADDFVIGIIGTKEEAETIKSRLTNYLQESLRLDLSQEKTLITHWRNKIRFLGYDIFIDDDKLIQRRKFGDRLVLARTGVNSVKLSLPFDVMENFMVKNNYMKIKNGKWKALHKPRLLNCDELEIVHAYNAEYRGLYQYYKFAFNVKDKLGNAHFIFQWSFQKTLAGKYRTKVSKLMSMKTESGSKKYFRNGIWGVTFTNKKGIEKFVPIFQRDEISFAKEIFKPEEMENVDIFPNTAMWGRNGLIKRLQANKCEWCGDIDGPFEVHHVKKLKDLKGKKEWERHMIARQRKTIVLCGVDSKRNCHRRLHNGELD</sequence>
<dbReference type="OrthoDB" id="9793236at2"/>
<dbReference type="Proteomes" id="UP000267430">
    <property type="component" value="Unassembled WGS sequence"/>
</dbReference>
<evidence type="ECO:0000313" key="2">
    <source>
        <dbReference type="EMBL" id="RUQ30514.1"/>
    </source>
</evidence>
<organism evidence="2 3">
    <name type="scientific">Peribacillus cavernae</name>
    <dbReference type="NCBI Taxonomy" id="1674310"/>
    <lineage>
        <taxon>Bacteria</taxon>
        <taxon>Bacillati</taxon>
        <taxon>Bacillota</taxon>
        <taxon>Bacilli</taxon>
        <taxon>Bacillales</taxon>
        <taxon>Bacillaceae</taxon>
        <taxon>Peribacillus</taxon>
    </lineage>
</organism>
<dbReference type="CDD" id="cd01651">
    <property type="entry name" value="RT_G2_intron"/>
    <property type="match status" value="1"/>
</dbReference>
<dbReference type="PANTHER" id="PTHR34047:SF8">
    <property type="entry name" value="PROTEIN YKFC"/>
    <property type="match status" value="1"/>
</dbReference>
<dbReference type="RefSeq" id="WP_126864537.1">
    <property type="nucleotide sequence ID" value="NZ_JAUSTX010000001.1"/>
</dbReference>
<accession>A0A3S0U5C7</accession>
<dbReference type="Pfam" id="PF21368">
    <property type="entry name" value="AI2M-like_HNH"/>
    <property type="match status" value="1"/>
</dbReference>
<dbReference type="PANTHER" id="PTHR34047">
    <property type="entry name" value="NUCLEAR INTRON MATURASE 1, MITOCHONDRIAL-RELATED"/>
    <property type="match status" value="1"/>
</dbReference>
<feature type="domain" description="Reverse transcriptase" evidence="1">
    <location>
        <begin position="69"/>
        <end position="417"/>
    </location>
</feature>
<comment type="caution">
    <text evidence="2">The sequence shown here is derived from an EMBL/GenBank/DDBJ whole genome shotgun (WGS) entry which is preliminary data.</text>
</comment>
<dbReference type="InterPro" id="IPR000477">
    <property type="entry name" value="RT_dom"/>
</dbReference>
<dbReference type="InterPro" id="IPR051083">
    <property type="entry name" value="GrpII_Intron_Splice-Mob/Def"/>
</dbReference>
<reference evidence="2 3" key="1">
    <citation type="submission" date="2018-12" db="EMBL/GenBank/DDBJ databases">
        <title>Bacillus chawlae sp. nov., Bacillus glennii sp. nov., and Bacillus saganii sp. nov. Isolated from the Vehicle Assembly Building at Kennedy Space Center where the Viking Spacecraft were Assembled.</title>
        <authorList>
            <person name="Seuylemezian A."/>
            <person name="Vaishampayan P."/>
        </authorList>
    </citation>
    <scope>NUCLEOTIDE SEQUENCE [LARGE SCALE GENOMIC DNA]</scope>
    <source>
        <strain evidence="2 3">L5</strain>
    </source>
</reference>
<dbReference type="Pfam" id="PF01348">
    <property type="entry name" value="Intron_maturas2"/>
    <property type="match status" value="1"/>
</dbReference>
<dbReference type="InterPro" id="IPR024937">
    <property type="entry name" value="Domain_X"/>
</dbReference>
<dbReference type="AlphaFoldDB" id="A0A3S0U5C7"/>
<proteinExistence type="predicted"/>
<dbReference type="InterPro" id="IPR043502">
    <property type="entry name" value="DNA/RNA_pol_sf"/>
</dbReference>
<evidence type="ECO:0000313" key="3">
    <source>
        <dbReference type="Proteomes" id="UP000267430"/>
    </source>
</evidence>
<keyword evidence="3" id="KW-1185">Reference proteome</keyword>
<dbReference type="EMBL" id="RYZZ01000007">
    <property type="protein sequence ID" value="RUQ30514.1"/>
    <property type="molecule type" value="Genomic_DNA"/>
</dbReference>
<dbReference type="PROSITE" id="PS50878">
    <property type="entry name" value="RT_POL"/>
    <property type="match status" value="1"/>
</dbReference>
<evidence type="ECO:0000259" key="1">
    <source>
        <dbReference type="PROSITE" id="PS50878"/>
    </source>
</evidence>